<dbReference type="InterPro" id="IPR056629">
    <property type="entry name" value="KH_N4BP1_1st"/>
</dbReference>
<evidence type="ECO:0000313" key="2">
    <source>
        <dbReference type="EMBL" id="KAK1338745.1"/>
    </source>
</evidence>
<evidence type="ECO:0000259" key="1">
    <source>
        <dbReference type="Pfam" id="PF23050"/>
    </source>
</evidence>
<feature type="domain" description="N4BP1 first type I KH-domain" evidence="1">
    <location>
        <begin position="12"/>
        <end position="75"/>
    </location>
</feature>
<comment type="caution">
    <text evidence="2">The sequence shown here is derived from an EMBL/GenBank/DDBJ whole genome shotgun (WGS) entry which is preliminary data.</text>
</comment>
<dbReference type="Pfam" id="PF23050">
    <property type="entry name" value="KH_N4BP1_1st"/>
    <property type="match status" value="1"/>
</dbReference>
<evidence type="ECO:0000313" key="3">
    <source>
        <dbReference type="Proteomes" id="UP001177744"/>
    </source>
</evidence>
<protein>
    <recommendedName>
        <fullName evidence="1">N4BP1 first type I KH-domain domain-containing protein</fullName>
    </recommendedName>
</protein>
<name>A0AA40LMN8_CNENI</name>
<gene>
    <name evidence="2" type="ORF">QTO34_019403</name>
</gene>
<organism evidence="2 3">
    <name type="scientific">Cnephaeus nilssonii</name>
    <name type="common">Northern bat</name>
    <name type="synonym">Eptesicus nilssonii</name>
    <dbReference type="NCBI Taxonomy" id="3371016"/>
    <lineage>
        <taxon>Eukaryota</taxon>
        <taxon>Metazoa</taxon>
        <taxon>Chordata</taxon>
        <taxon>Craniata</taxon>
        <taxon>Vertebrata</taxon>
        <taxon>Euteleostomi</taxon>
        <taxon>Mammalia</taxon>
        <taxon>Eutheria</taxon>
        <taxon>Laurasiatheria</taxon>
        <taxon>Chiroptera</taxon>
        <taxon>Yangochiroptera</taxon>
        <taxon>Vespertilionidae</taxon>
        <taxon>Cnephaeus</taxon>
    </lineage>
</organism>
<keyword evidence="3" id="KW-1185">Reference proteome</keyword>
<dbReference type="AlphaFoldDB" id="A0AA40LMN8"/>
<dbReference type="CDD" id="cd09032">
    <property type="entry name" value="KH-I_N4BP1_like_rpt1"/>
    <property type="match status" value="1"/>
</dbReference>
<reference evidence="2" key="1">
    <citation type="submission" date="2023-06" db="EMBL/GenBank/DDBJ databases">
        <title>Reference genome for the Northern bat (Eptesicus nilssonii), a most northern bat species.</title>
        <authorList>
            <person name="Laine V.N."/>
            <person name="Pulliainen A.T."/>
            <person name="Lilley T.M."/>
        </authorList>
    </citation>
    <scope>NUCLEOTIDE SEQUENCE</scope>
    <source>
        <strain evidence="2">BLF_Eptnil</strain>
        <tissue evidence="2">Kidney</tissue>
    </source>
</reference>
<accession>A0AA40LMN8</accession>
<dbReference type="Proteomes" id="UP001177744">
    <property type="component" value="Unassembled WGS sequence"/>
</dbReference>
<proteinExistence type="predicted"/>
<sequence>MPTWGAGSPSPDRFAVSAEAEDKVWEQQPHVERIFRVRMSVLRKDCPENPHIWLQLEGPKENVSRAKEYLKGLCSPELQDEIHYPPKLHCIFLGPRASSLIAWPGAHQPTWCLGRLDP</sequence>
<dbReference type="EMBL" id="JAULJE010000009">
    <property type="protein sequence ID" value="KAK1338745.1"/>
    <property type="molecule type" value="Genomic_DNA"/>
</dbReference>